<organism evidence="11">
    <name type="scientific">uncultured bacterium contig00001</name>
    <dbReference type="NCBI Taxonomy" id="1181493"/>
    <lineage>
        <taxon>Bacteria</taxon>
        <taxon>environmental samples</taxon>
    </lineage>
</organism>
<dbReference type="SUPFAM" id="SSF52374">
    <property type="entry name" value="Nucleotidylyl transferase"/>
    <property type="match status" value="1"/>
</dbReference>
<evidence type="ECO:0000256" key="1">
    <source>
        <dbReference type="ARBA" id="ARBA00022490"/>
    </source>
</evidence>
<keyword evidence="7" id="KW-0173">Coenzyme A biosynthesis</keyword>
<dbReference type="Pfam" id="PF01467">
    <property type="entry name" value="CTP_transf_like"/>
    <property type="match status" value="1"/>
</dbReference>
<keyword evidence="1" id="KW-0963">Cytoplasm</keyword>
<dbReference type="GO" id="GO:0004595">
    <property type="term" value="F:pantetheine-phosphate adenylyltransferase activity"/>
    <property type="evidence" value="ECO:0007669"/>
    <property type="project" value="UniProtKB-UniRule"/>
</dbReference>
<evidence type="ECO:0000313" key="11">
    <source>
        <dbReference type="EMBL" id="AGS53248.1"/>
    </source>
</evidence>
<keyword evidence="5" id="KW-0067">ATP-binding</keyword>
<evidence type="ECO:0000256" key="8">
    <source>
        <dbReference type="ARBA" id="ARBA00029346"/>
    </source>
</evidence>
<feature type="domain" description="Cytidyltransferase-like" evidence="10">
    <location>
        <begin position="9"/>
        <end position="83"/>
    </location>
</feature>
<keyword evidence="6" id="KW-0460">Magnesium</keyword>
<dbReference type="InterPro" id="IPR001980">
    <property type="entry name" value="PPAT"/>
</dbReference>
<keyword evidence="4" id="KW-0547">Nucleotide-binding</keyword>
<evidence type="ECO:0000256" key="9">
    <source>
        <dbReference type="NCBIfam" id="TIGR01510"/>
    </source>
</evidence>
<dbReference type="NCBIfam" id="TIGR01510">
    <property type="entry name" value="coaD_prev_kdtB"/>
    <property type="match status" value="1"/>
</dbReference>
<comment type="catalytic activity">
    <reaction evidence="8">
        <text>(R)-4'-phosphopantetheine + ATP + H(+) = 3'-dephospho-CoA + diphosphate</text>
        <dbReference type="Rhea" id="RHEA:19801"/>
        <dbReference type="ChEBI" id="CHEBI:15378"/>
        <dbReference type="ChEBI" id="CHEBI:30616"/>
        <dbReference type="ChEBI" id="CHEBI:33019"/>
        <dbReference type="ChEBI" id="CHEBI:57328"/>
        <dbReference type="ChEBI" id="CHEBI:61723"/>
        <dbReference type="EC" id="2.7.7.3"/>
    </reaction>
</comment>
<keyword evidence="3 11" id="KW-0548">Nucleotidyltransferase</keyword>
<proteinExistence type="predicted"/>
<evidence type="ECO:0000256" key="6">
    <source>
        <dbReference type="ARBA" id="ARBA00022842"/>
    </source>
</evidence>
<dbReference type="EC" id="2.7.7.3" evidence="9"/>
<dbReference type="AlphaFoldDB" id="A0A806K0Q0"/>
<evidence type="ECO:0000256" key="7">
    <source>
        <dbReference type="ARBA" id="ARBA00022993"/>
    </source>
</evidence>
<dbReference type="PRINTS" id="PR01020">
    <property type="entry name" value="LPSBIOSNTHSS"/>
</dbReference>
<dbReference type="EMBL" id="JQ844228">
    <property type="protein sequence ID" value="AGS53248.1"/>
    <property type="molecule type" value="Genomic_DNA"/>
</dbReference>
<keyword evidence="2 11" id="KW-0808">Transferase</keyword>
<name>A0A806K0Q0_9BACT</name>
<sequence length="111" mass="12352">MGFLTELSQGHPHVEVATFNGLLVEYARQRGAQFIIRGVRAFSDFEYELQMALTNRKLAPELETVFLMPKAENSVTSSRIVREVGAFGGDISGLVPDALKDRIAEKLKEAR</sequence>
<evidence type="ECO:0000259" key="10">
    <source>
        <dbReference type="Pfam" id="PF01467"/>
    </source>
</evidence>
<dbReference type="Gene3D" id="3.40.50.620">
    <property type="entry name" value="HUPs"/>
    <property type="match status" value="1"/>
</dbReference>
<evidence type="ECO:0000256" key="2">
    <source>
        <dbReference type="ARBA" id="ARBA00022679"/>
    </source>
</evidence>
<reference evidence="11" key="1">
    <citation type="submission" date="2012-03" db="EMBL/GenBank/DDBJ databases">
        <title>Functional metagenomics reveals considerable lignocellulase gene clusters in the gut microbiome of a wood-feeding higher termite.</title>
        <authorList>
            <person name="Liu N."/>
        </authorList>
    </citation>
    <scope>NUCLEOTIDE SEQUENCE</scope>
</reference>
<evidence type="ECO:0000256" key="4">
    <source>
        <dbReference type="ARBA" id="ARBA00022741"/>
    </source>
</evidence>
<protein>
    <recommendedName>
        <fullName evidence="9">Pantetheine-phosphate adenylyltransferase</fullName>
        <ecNumber evidence="9">2.7.7.3</ecNumber>
    </recommendedName>
</protein>
<dbReference type="GO" id="GO:0015937">
    <property type="term" value="P:coenzyme A biosynthetic process"/>
    <property type="evidence" value="ECO:0007669"/>
    <property type="project" value="UniProtKB-UniRule"/>
</dbReference>
<accession>A0A806K0Q0</accession>
<evidence type="ECO:0000256" key="3">
    <source>
        <dbReference type="ARBA" id="ARBA00022695"/>
    </source>
</evidence>
<dbReference type="PANTHER" id="PTHR21342:SF1">
    <property type="entry name" value="PHOSPHOPANTETHEINE ADENYLYLTRANSFERASE"/>
    <property type="match status" value="1"/>
</dbReference>
<dbReference type="InterPro" id="IPR004821">
    <property type="entry name" value="Cyt_trans-like"/>
</dbReference>
<dbReference type="InterPro" id="IPR014729">
    <property type="entry name" value="Rossmann-like_a/b/a_fold"/>
</dbReference>
<dbReference type="GO" id="GO:0005524">
    <property type="term" value="F:ATP binding"/>
    <property type="evidence" value="ECO:0007669"/>
    <property type="project" value="UniProtKB-KW"/>
</dbReference>
<dbReference type="PANTHER" id="PTHR21342">
    <property type="entry name" value="PHOSPHOPANTETHEINE ADENYLYLTRANSFERASE"/>
    <property type="match status" value="1"/>
</dbReference>
<evidence type="ECO:0000256" key="5">
    <source>
        <dbReference type="ARBA" id="ARBA00022840"/>
    </source>
</evidence>